<protein>
    <recommendedName>
        <fullName evidence="6">Secreted protein</fullName>
    </recommendedName>
</protein>
<keyword evidence="2" id="KW-0472">Membrane</keyword>
<feature type="region of interest" description="Disordered" evidence="1">
    <location>
        <begin position="111"/>
        <end position="134"/>
    </location>
</feature>
<feature type="transmembrane region" description="Helical" evidence="2">
    <location>
        <begin position="153"/>
        <end position="173"/>
    </location>
</feature>
<organism evidence="4 5">
    <name type="scientific">Streptomyces griseoaurantiacus</name>
    <dbReference type="NCBI Taxonomy" id="68213"/>
    <lineage>
        <taxon>Bacteria</taxon>
        <taxon>Bacillati</taxon>
        <taxon>Actinomycetota</taxon>
        <taxon>Actinomycetes</taxon>
        <taxon>Kitasatosporales</taxon>
        <taxon>Streptomycetaceae</taxon>
        <taxon>Streptomyces</taxon>
        <taxon>Streptomyces aurantiacus group</taxon>
    </lineage>
</organism>
<evidence type="ECO:0000256" key="2">
    <source>
        <dbReference type="SAM" id="Phobius"/>
    </source>
</evidence>
<feature type="chain" id="PRO_5030775899" description="Secreted protein" evidence="3">
    <location>
        <begin position="30"/>
        <end position="183"/>
    </location>
</feature>
<evidence type="ECO:0000256" key="1">
    <source>
        <dbReference type="SAM" id="MobiDB-lite"/>
    </source>
</evidence>
<sequence>MRRSPIPVRGGLLALAAALPLALASPAAAAGISVSTAGSTVSVATTACTRVGGSFGNASLLSPGQSSFAQGRQVALSQANGTQSAAWSNVGRGTFTVVVVCANGSTAGTQPILVSPSATSRPPATPAPSSPAVSPSLGVAGGVGGSVHDYGTLTLVAGGVLVTTGVGAAAWYLRRRARRPRHL</sequence>
<proteinExistence type="predicted"/>
<evidence type="ECO:0000313" key="4">
    <source>
        <dbReference type="EMBL" id="MBA5225664.1"/>
    </source>
</evidence>
<accession>A0A7W2DZ19</accession>
<keyword evidence="2" id="KW-1133">Transmembrane helix</keyword>
<dbReference type="Proteomes" id="UP000587608">
    <property type="component" value="Unassembled WGS sequence"/>
</dbReference>
<evidence type="ECO:0008006" key="6">
    <source>
        <dbReference type="Google" id="ProtNLM"/>
    </source>
</evidence>
<keyword evidence="3" id="KW-0732">Signal</keyword>
<reference evidence="4 5" key="1">
    <citation type="submission" date="2020-07" db="EMBL/GenBank/DDBJ databases">
        <title>Differential regulation of undecylprodigiosin biosynthesis in the yeast-scavenging Streptomyces strain MBK6.</title>
        <authorList>
            <person name="Baral B."/>
            <person name="Siitonen V."/>
            <person name="Laughlin M."/>
            <person name="Yamada K."/>
            <person name="Ilomaeki M."/>
            <person name="Metsae-Ketelae M."/>
            <person name="Niemi J."/>
        </authorList>
    </citation>
    <scope>NUCLEOTIDE SEQUENCE [LARGE SCALE GENOMIC DNA]</scope>
    <source>
        <strain evidence="4 5">MBK6</strain>
    </source>
</reference>
<evidence type="ECO:0000313" key="5">
    <source>
        <dbReference type="Proteomes" id="UP000587608"/>
    </source>
</evidence>
<name>A0A7W2DZ19_9ACTN</name>
<feature type="signal peptide" evidence="3">
    <location>
        <begin position="1"/>
        <end position="29"/>
    </location>
</feature>
<dbReference type="RefSeq" id="WP_006144528.1">
    <property type="nucleotide sequence ID" value="NZ_CP108339.1"/>
</dbReference>
<keyword evidence="2" id="KW-0812">Transmembrane</keyword>
<gene>
    <name evidence="4" type="ORF">H1X69_30320</name>
</gene>
<dbReference type="AlphaFoldDB" id="A0A7W2DZ19"/>
<evidence type="ECO:0000256" key="3">
    <source>
        <dbReference type="SAM" id="SignalP"/>
    </source>
</evidence>
<dbReference type="EMBL" id="JACERG010000020">
    <property type="protein sequence ID" value="MBA5225664.1"/>
    <property type="molecule type" value="Genomic_DNA"/>
</dbReference>
<comment type="caution">
    <text evidence="4">The sequence shown here is derived from an EMBL/GenBank/DDBJ whole genome shotgun (WGS) entry which is preliminary data.</text>
</comment>